<evidence type="ECO:0000256" key="1">
    <source>
        <dbReference type="SAM" id="Phobius"/>
    </source>
</evidence>
<proteinExistence type="predicted"/>
<name>A0A0M4LVC4_BIFLI</name>
<accession>A0A0M4LVC4</accession>
<dbReference type="EMBL" id="CP010411">
    <property type="protein sequence ID" value="ALE09806.1"/>
    <property type="molecule type" value="Genomic_DNA"/>
</dbReference>
<sequence length="134" mass="14330">MARLFLAIEMLPYQVMVKLSEFNDLPSSCSYVLISVTFSESIILVSVPQETLTVMLLGPKNMVGKLLPGWWLCTSIDNAFGLGAVTRVDYVAWASSIGLVALFGVAFICLGLALGRICRTRPSPSSPAATQSAG</sequence>
<keyword evidence="1" id="KW-0472">Membrane</keyword>
<reference evidence="2 3" key="1">
    <citation type="submission" date="2014-12" db="EMBL/GenBank/DDBJ databases">
        <title>Complete genome sequence of Bifidobacterium longum subsp. infantis BT1.</title>
        <authorList>
            <person name="Kim J.F."/>
            <person name="Kwak M.-J."/>
        </authorList>
    </citation>
    <scope>NUCLEOTIDE SEQUENCE [LARGE SCALE GENOMIC DNA]</scope>
    <source>
        <strain evidence="2 3">BT1</strain>
    </source>
</reference>
<keyword evidence="1" id="KW-0812">Transmembrane</keyword>
<feature type="transmembrane region" description="Helical" evidence="1">
    <location>
        <begin position="90"/>
        <end position="114"/>
    </location>
</feature>
<gene>
    <name evidence="2" type="ORF">RY67_1795</name>
</gene>
<organism evidence="2 3">
    <name type="scientific">Bifidobacterium longum subsp. infantis</name>
    <dbReference type="NCBI Taxonomy" id="1682"/>
    <lineage>
        <taxon>Bacteria</taxon>
        <taxon>Bacillati</taxon>
        <taxon>Actinomycetota</taxon>
        <taxon>Actinomycetes</taxon>
        <taxon>Bifidobacteriales</taxon>
        <taxon>Bifidobacteriaceae</taxon>
        <taxon>Bifidobacterium</taxon>
    </lineage>
</organism>
<evidence type="ECO:0000313" key="3">
    <source>
        <dbReference type="Proteomes" id="UP000067206"/>
    </source>
</evidence>
<dbReference type="Proteomes" id="UP000067206">
    <property type="component" value="Chromosome"/>
</dbReference>
<keyword evidence="1" id="KW-1133">Transmembrane helix</keyword>
<protein>
    <submittedName>
        <fullName evidence="2">ABC-2 type transporter</fullName>
    </submittedName>
</protein>
<dbReference type="AlphaFoldDB" id="A0A0M4LVC4"/>
<evidence type="ECO:0000313" key="2">
    <source>
        <dbReference type="EMBL" id="ALE09806.1"/>
    </source>
</evidence>